<reference evidence="2 3" key="1">
    <citation type="journal article" date="2012" name="Front. Microbiol.">
        <title>Redundancy and modularity in membrane-associated dissimilatory nitrate reduction in Bacillus.</title>
        <authorList>
            <person name="Heylen K."/>
            <person name="Keltjens J."/>
        </authorList>
    </citation>
    <scope>NUCLEOTIDE SEQUENCE [LARGE SCALE GENOMIC DNA]</scope>
    <source>
        <strain evidence="2 3">LMG 9581</strain>
    </source>
</reference>
<dbReference type="InterPro" id="IPR029063">
    <property type="entry name" value="SAM-dependent_MTases_sf"/>
</dbReference>
<dbReference type="CDD" id="cd02440">
    <property type="entry name" value="AdoMet_MTases"/>
    <property type="match status" value="1"/>
</dbReference>
<keyword evidence="2" id="KW-0808">Transferase</keyword>
<dbReference type="PATRIC" id="fig|1131731.3.peg.4140"/>
<keyword evidence="2" id="KW-0489">Methyltransferase</keyword>
<evidence type="ECO:0000313" key="2">
    <source>
        <dbReference type="EMBL" id="EKN62795.1"/>
    </source>
</evidence>
<dbReference type="RefSeq" id="WP_003333305.1">
    <property type="nucleotide sequence ID" value="NZ_AJLR01000152.1"/>
</dbReference>
<dbReference type="STRING" id="1131731.BAZO_20298"/>
<dbReference type="GO" id="GO:0032259">
    <property type="term" value="P:methylation"/>
    <property type="evidence" value="ECO:0007669"/>
    <property type="project" value="UniProtKB-KW"/>
</dbReference>
<dbReference type="GO" id="GO:0008168">
    <property type="term" value="F:methyltransferase activity"/>
    <property type="evidence" value="ECO:0007669"/>
    <property type="project" value="UniProtKB-KW"/>
</dbReference>
<keyword evidence="3" id="KW-1185">Reference proteome</keyword>
<comment type="caution">
    <text evidence="2">The sequence shown here is derived from an EMBL/GenBank/DDBJ whole genome shotgun (WGS) entry which is preliminary data.</text>
</comment>
<protein>
    <submittedName>
        <fullName evidence="2">Type 12 methyltransferase</fullName>
    </submittedName>
</protein>
<sequence length="301" mass="34907">MKQQIGNVNLNLAFYTGQDQYSDGDIEDELLEIVKKYEDYEIIIKNDNRWPILYHLSKYRANIIEWYPMSKDKTVLEIGAGCGAITGVLCEKTHHVTAVELSKKRSMINAYRHKSNGNLEIIVGDLNKIEFTEQYDYITLIGVLEYASLFTEGKTPFFDFLMKIKQLLKPGGKLFIAIENKYGLKYWAGAREDHTGRFFDSIEGYSGEVSARTFSKRELMSLLENVGFSNQQYYYPIPDYKLPFRIYSDERLPHVGELRDLIHNYDQQRFQLFNESVAFDEIIVDGNFPFFSNSFLVVCGS</sequence>
<dbReference type="Proteomes" id="UP000006315">
    <property type="component" value="Unassembled WGS sequence"/>
</dbReference>
<dbReference type="SUPFAM" id="SSF53335">
    <property type="entry name" value="S-adenosyl-L-methionine-dependent methyltransferases"/>
    <property type="match status" value="1"/>
</dbReference>
<organism evidence="2 3">
    <name type="scientific">Schinkia azotoformans LMG 9581</name>
    <dbReference type="NCBI Taxonomy" id="1131731"/>
    <lineage>
        <taxon>Bacteria</taxon>
        <taxon>Bacillati</taxon>
        <taxon>Bacillota</taxon>
        <taxon>Bacilli</taxon>
        <taxon>Bacillales</taxon>
        <taxon>Bacillaceae</taxon>
        <taxon>Calidifontibacillus/Schinkia group</taxon>
        <taxon>Schinkia</taxon>
    </lineage>
</organism>
<feature type="domain" description="Methyltransferase type 12" evidence="1">
    <location>
        <begin position="76"/>
        <end position="174"/>
    </location>
</feature>
<evidence type="ECO:0000313" key="3">
    <source>
        <dbReference type="Proteomes" id="UP000006315"/>
    </source>
</evidence>
<name>K6BV40_SCHAZ</name>
<accession>K6BV40</accession>
<dbReference type="InterPro" id="IPR013217">
    <property type="entry name" value="Methyltransf_12"/>
</dbReference>
<dbReference type="AlphaFoldDB" id="K6BV40"/>
<dbReference type="EMBL" id="AJLR01000152">
    <property type="protein sequence ID" value="EKN62795.1"/>
    <property type="molecule type" value="Genomic_DNA"/>
</dbReference>
<dbReference type="Gene3D" id="3.40.50.150">
    <property type="entry name" value="Vaccinia Virus protein VP39"/>
    <property type="match status" value="1"/>
</dbReference>
<dbReference type="Pfam" id="PF08242">
    <property type="entry name" value="Methyltransf_12"/>
    <property type="match status" value="1"/>
</dbReference>
<dbReference type="PANTHER" id="PTHR43861">
    <property type="entry name" value="TRANS-ACONITATE 2-METHYLTRANSFERASE-RELATED"/>
    <property type="match status" value="1"/>
</dbReference>
<proteinExistence type="predicted"/>
<evidence type="ECO:0000259" key="1">
    <source>
        <dbReference type="Pfam" id="PF08242"/>
    </source>
</evidence>
<gene>
    <name evidence="2" type="ORF">BAZO_20298</name>
</gene>